<dbReference type="NCBIfam" id="TIGR00757">
    <property type="entry name" value="RNaseEG"/>
    <property type="match status" value="1"/>
</dbReference>
<dbReference type="InterPro" id="IPR012340">
    <property type="entry name" value="NA-bd_OB-fold"/>
</dbReference>
<dbReference type="InterPro" id="IPR004659">
    <property type="entry name" value="RNase_E/G"/>
</dbReference>
<dbReference type="GO" id="GO:0016787">
    <property type="term" value="F:hydrolase activity"/>
    <property type="evidence" value="ECO:0007669"/>
    <property type="project" value="UniProtKB-KW"/>
</dbReference>
<name>A0A1M5SAI8_9FIRM</name>
<dbReference type="CDD" id="cd04453">
    <property type="entry name" value="S1_RNase_E"/>
    <property type="match status" value="1"/>
</dbReference>
<comment type="cofactor">
    <cofactor evidence="1">
        <name>Mg(2+)</name>
        <dbReference type="ChEBI" id="CHEBI:18420"/>
    </cofactor>
</comment>
<dbReference type="PROSITE" id="PS50126">
    <property type="entry name" value="S1"/>
    <property type="match status" value="1"/>
</dbReference>
<proteinExistence type="predicted"/>
<sequence length="501" mass="57822">MAEIIIDIGLNQNRVAILENGDLVELYIEEENKRLLGNIYKGRVVNVLPGMEAAFVDIGLDKNAFLYVKDAISSNFLESEDIDFKDISIRDVVKPGQELLVQVVKEPIGTKGPRISTHITLPGKYVVLMPEIKQVGISRKIIDEEERDRLKKIVEENKPENMGIILRTASAGVEEDLIIKDIEFLVNLYQRIKRESKVVYAPKLIYRELDLVDRIVRDFFGDDTQRLVINDREKYKNILELINETMPHLKSKIYYFDECYDIFKYFGIETMIKSALERKVWLKSGGYIVIDETEALTSIDVNTGKFVGSVNLEDTVLKTNIEAAKEIAKQLRLRNIGGIIIIDFIDMKDSEDIKYVINCLENELKKDKVKTTILGMTRLGLLEMTRKKDRKKLSSKFYKNCPYCEGKGKIISDGSILNLIEKEIKRIKIHTNSNAVIFDLNISYREMIDSKFENNIKLIENKFGIRIFINYIDSINLKEIKIRSMGKLENIKLLFENLKNK</sequence>
<feature type="domain" description="S1 motif" evidence="6">
    <location>
        <begin position="37"/>
        <end position="124"/>
    </location>
</feature>
<evidence type="ECO:0000256" key="2">
    <source>
        <dbReference type="ARBA" id="ARBA00022723"/>
    </source>
</evidence>
<dbReference type="SUPFAM" id="SSF50249">
    <property type="entry name" value="Nucleic acid-binding proteins"/>
    <property type="match status" value="1"/>
</dbReference>
<dbReference type="RefSeq" id="WP_073195189.1">
    <property type="nucleotide sequence ID" value="NZ_FQXO01000010.1"/>
</dbReference>
<dbReference type="GO" id="GO:0003723">
    <property type="term" value="F:RNA binding"/>
    <property type="evidence" value="ECO:0007669"/>
    <property type="project" value="UniProtKB-KW"/>
</dbReference>
<keyword evidence="5" id="KW-0694">RNA-binding</keyword>
<dbReference type="OrthoDB" id="9804278at2"/>
<evidence type="ECO:0000256" key="4">
    <source>
        <dbReference type="ARBA" id="ARBA00022842"/>
    </source>
</evidence>
<evidence type="ECO:0000256" key="5">
    <source>
        <dbReference type="ARBA" id="ARBA00022884"/>
    </source>
</evidence>
<dbReference type="GO" id="GO:0004540">
    <property type="term" value="F:RNA nuclease activity"/>
    <property type="evidence" value="ECO:0007669"/>
    <property type="project" value="InterPro"/>
</dbReference>
<keyword evidence="8" id="KW-1185">Reference proteome</keyword>
<dbReference type="PANTHER" id="PTHR30001">
    <property type="entry name" value="RIBONUCLEASE"/>
    <property type="match status" value="1"/>
</dbReference>
<dbReference type="SMART" id="SM00316">
    <property type="entry name" value="S1"/>
    <property type="match status" value="1"/>
</dbReference>
<evidence type="ECO:0000256" key="3">
    <source>
        <dbReference type="ARBA" id="ARBA00022801"/>
    </source>
</evidence>
<evidence type="ECO:0000313" key="8">
    <source>
        <dbReference type="Proteomes" id="UP000183967"/>
    </source>
</evidence>
<keyword evidence="3" id="KW-0378">Hydrolase</keyword>
<dbReference type="GO" id="GO:0046872">
    <property type="term" value="F:metal ion binding"/>
    <property type="evidence" value="ECO:0007669"/>
    <property type="project" value="UniProtKB-KW"/>
</dbReference>
<dbReference type="AlphaFoldDB" id="A0A1M5SAI8"/>
<organism evidence="7 8">
    <name type="scientific">Caloranaerobacter azorensis DSM 13643</name>
    <dbReference type="NCBI Taxonomy" id="1121264"/>
    <lineage>
        <taxon>Bacteria</taxon>
        <taxon>Bacillati</taxon>
        <taxon>Bacillota</taxon>
        <taxon>Tissierellia</taxon>
        <taxon>Tissierellales</taxon>
        <taxon>Thermohalobacteraceae</taxon>
        <taxon>Caloranaerobacter</taxon>
    </lineage>
</organism>
<keyword evidence="2" id="KW-0479">Metal-binding</keyword>
<dbReference type="PANTHER" id="PTHR30001:SF0">
    <property type="entry name" value="RIBONUCLEASE G"/>
    <property type="match status" value="1"/>
</dbReference>
<keyword evidence="4" id="KW-0460">Magnesium</keyword>
<evidence type="ECO:0000256" key="1">
    <source>
        <dbReference type="ARBA" id="ARBA00001946"/>
    </source>
</evidence>
<dbReference type="InterPro" id="IPR019307">
    <property type="entry name" value="RNA-bd_AU-1/RNase_E/G"/>
</dbReference>
<dbReference type="Proteomes" id="UP000183967">
    <property type="component" value="Unassembled WGS sequence"/>
</dbReference>
<dbReference type="Pfam" id="PF10150">
    <property type="entry name" value="RNase_E_G"/>
    <property type="match status" value="1"/>
</dbReference>
<accession>A0A1M5SAI8</accession>
<dbReference type="GO" id="GO:0005737">
    <property type="term" value="C:cytoplasm"/>
    <property type="evidence" value="ECO:0007669"/>
    <property type="project" value="TreeGrafter"/>
</dbReference>
<dbReference type="Gene3D" id="3.40.1260.20">
    <property type="entry name" value="Ribonuclease E, catalytic domain"/>
    <property type="match status" value="1"/>
</dbReference>
<evidence type="ECO:0000259" key="6">
    <source>
        <dbReference type="PROSITE" id="PS50126"/>
    </source>
</evidence>
<dbReference type="InterPro" id="IPR003029">
    <property type="entry name" value="S1_domain"/>
</dbReference>
<dbReference type="GO" id="GO:0006364">
    <property type="term" value="P:rRNA processing"/>
    <property type="evidence" value="ECO:0007669"/>
    <property type="project" value="TreeGrafter"/>
</dbReference>
<protein>
    <submittedName>
        <fullName evidence="7">RNAse G</fullName>
    </submittedName>
</protein>
<dbReference type="EMBL" id="FQXO01000010">
    <property type="protein sequence ID" value="SHH35308.1"/>
    <property type="molecule type" value="Genomic_DNA"/>
</dbReference>
<dbReference type="Gene3D" id="2.40.50.140">
    <property type="entry name" value="Nucleic acid-binding proteins"/>
    <property type="match status" value="1"/>
</dbReference>
<evidence type="ECO:0000313" key="7">
    <source>
        <dbReference type="EMBL" id="SHH35308.1"/>
    </source>
</evidence>
<gene>
    <name evidence="7" type="ORF">SAMN02745135_00529</name>
</gene>
<reference evidence="8" key="1">
    <citation type="submission" date="2016-11" db="EMBL/GenBank/DDBJ databases">
        <authorList>
            <person name="Varghese N."/>
            <person name="Submissions S."/>
        </authorList>
    </citation>
    <scope>NUCLEOTIDE SEQUENCE [LARGE SCALE GENOMIC DNA]</scope>
    <source>
        <strain evidence="8">DSM 13643</strain>
    </source>
</reference>